<proteinExistence type="predicted"/>
<sequence>MFASNPTPLPSLERSVWAKTRNDQDVDISLRISAVGYTHHRRLLAKCHIQSSSDGDRDYLGLFLSSNLSFSCPFFPYQSVSFSANCSQFKNFKRCTFSNVCAY</sequence>
<name>A0AAU9MU39_9ASTR</name>
<comment type="caution">
    <text evidence="1">The sequence shown here is derived from an EMBL/GenBank/DDBJ whole genome shotgun (WGS) entry which is preliminary data.</text>
</comment>
<keyword evidence="2" id="KW-1185">Reference proteome</keyword>
<evidence type="ECO:0000313" key="2">
    <source>
        <dbReference type="Proteomes" id="UP001157418"/>
    </source>
</evidence>
<protein>
    <submittedName>
        <fullName evidence="1">Uncharacterized protein</fullName>
    </submittedName>
</protein>
<reference evidence="1 2" key="1">
    <citation type="submission" date="2022-01" db="EMBL/GenBank/DDBJ databases">
        <authorList>
            <person name="Xiong W."/>
            <person name="Schranz E."/>
        </authorList>
    </citation>
    <scope>NUCLEOTIDE SEQUENCE [LARGE SCALE GENOMIC DNA]</scope>
</reference>
<gene>
    <name evidence="1" type="ORF">LVIROSA_LOCUS18112</name>
</gene>
<dbReference type="EMBL" id="CAKMRJ010003334">
    <property type="protein sequence ID" value="CAH1431394.1"/>
    <property type="molecule type" value="Genomic_DNA"/>
</dbReference>
<dbReference type="AlphaFoldDB" id="A0AAU9MU39"/>
<accession>A0AAU9MU39</accession>
<dbReference type="Proteomes" id="UP001157418">
    <property type="component" value="Unassembled WGS sequence"/>
</dbReference>
<evidence type="ECO:0000313" key="1">
    <source>
        <dbReference type="EMBL" id="CAH1431394.1"/>
    </source>
</evidence>
<organism evidence="1 2">
    <name type="scientific">Lactuca virosa</name>
    <dbReference type="NCBI Taxonomy" id="75947"/>
    <lineage>
        <taxon>Eukaryota</taxon>
        <taxon>Viridiplantae</taxon>
        <taxon>Streptophyta</taxon>
        <taxon>Embryophyta</taxon>
        <taxon>Tracheophyta</taxon>
        <taxon>Spermatophyta</taxon>
        <taxon>Magnoliopsida</taxon>
        <taxon>eudicotyledons</taxon>
        <taxon>Gunneridae</taxon>
        <taxon>Pentapetalae</taxon>
        <taxon>asterids</taxon>
        <taxon>campanulids</taxon>
        <taxon>Asterales</taxon>
        <taxon>Asteraceae</taxon>
        <taxon>Cichorioideae</taxon>
        <taxon>Cichorieae</taxon>
        <taxon>Lactucinae</taxon>
        <taxon>Lactuca</taxon>
    </lineage>
</organism>